<organism evidence="2 3">
    <name type="scientific">Nepenthes gracilis</name>
    <name type="common">Slender pitcher plant</name>
    <dbReference type="NCBI Taxonomy" id="150966"/>
    <lineage>
        <taxon>Eukaryota</taxon>
        <taxon>Viridiplantae</taxon>
        <taxon>Streptophyta</taxon>
        <taxon>Embryophyta</taxon>
        <taxon>Tracheophyta</taxon>
        <taxon>Spermatophyta</taxon>
        <taxon>Magnoliopsida</taxon>
        <taxon>eudicotyledons</taxon>
        <taxon>Gunneridae</taxon>
        <taxon>Pentapetalae</taxon>
        <taxon>Caryophyllales</taxon>
        <taxon>Nepenthaceae</taxon>
        <taxon>Nepenthes</taxon>
    </lineage>
</organism>
<reference evidence="2" key="1">
    <citation type="submission" date="2023-05" db="EMBL/GenBank/DDBJ databases">
        <title>Nepenthes gracilis genome sequencing.</title>
        <authorList>
            <person name="Fukushima K."/>
        </authorList>
    </citation>
    <scope>NUCLEOTIDE SEQUENCE</scope>
    <source>
        <strain evidence="2">SING2019-196</strain>
    </source>
</reference>
<keyword evidence="3" id="KW-1185">Reference proteome</keyword>
<evidence type="ECO:0000313" key="2">
    <source>
        <dbReference type="EMBL" id="GMH06857.1"/>
    </source>
</evidence>
<feature type="region of interest" description="Disordered" evidence="1">
    <location>
        <begin position="44"/>
        <end position="63"/>
    </location>
</feature>
<comment type="caution">
    <text evidence="2">The sequence shown here is derived from an EMBL/GenBank/DDBJ whole genome shotgun (WGS) entry which is preliminary data.</text>
</comment>
<gene>
    <name evidence="2" type="ORF">Nepgr_008697</name>
</gene>
<dbReference type="Proteomes" id="UP001279734">
    <property type="component" value="Unassembled WGS sequence"/>
</dbReference>
<evidence type="ECO:0000256" key="1">
    <source>
        <dbReference type="SAM" id="MobiDB-lite"/>
    </source>
</evidence>
<dbReference type="EMBL" id="BSYO01000006">
    <property type="protein sequence ID" value="GMH06857.1"/>
    <property type="molecule type" value="Genomic_DNA"/>
</dbReference>
<dbReference type="PANTHER" id="PTHR36030:SF1">
    <property type="entry name" value="CALMODULIN-BINDING DOMAIN-CONTAINING PROTEIN"/>
    <property type="match status" value="1"/>
</dbReference>
<dbReference type="AlphaFoldDB" id="A0AAD3S9Y7"/>
<proteinExistence type="predicted"/>
<name>A0AAD3S9Y7_NEPGR</name>
<dbReference type="PANTHER" id="PTHR36030">
    <property type="entry name" value="CALMODULIN-BINDING DOMAIN-CONTAINING PROTEIN"/>
    <property type="match status" value="1"/>
</dbReference>
<accession>A0AAD3S9Y7</accession>
<evidence type="ECO:0000313" key="3">
    <source>
        <dbReference type="Proteomes" id="UP001279734"/>
    </source>
</evidence>
<sequence length="105" mass="11691">MKMKLMPSFYRAANQYTSSNTVVPKQPPMSSSVEFIGNKDVSKPMPLTHNVSPVVSEDDQGYRAQDPIGQLGEYFGAIADERVNMMAANYISSVRERFRLDAVNA</sequence>
<protein>
    <submittedName>
        <fullName evidence="2">Uncharacterized protein</fullName>
    </submittedName>
</protein>